<evidence type="ECO:0008006" key="5">
    <source>
        <dbReference type="Google" id="ProtNLM"/>
    </source>
</evidence>
<dbReference type="InterPro" id="IPR007391">
    <property type="entry name" value="Vancomycin_resist_VanW"/>
</dbReference>
<evidence type="ECO:0000256" key="1">
    <source>
        <dbReference type="SAM" id="MobiDB-lite"/>
    </source>
</evidence>
<organism evidence="3 4">
    <name type="scientific">Streptomyces bambusae</name>
    <dbReference type="NCBI Taxonomy" id="1550616"/>
    <lineage>
        <taxon>Bacteria</taxon>
        <taxon>Bacillati</taxon>
        <taxon>Actinomycetota</taxon>
        <taxon>Actinomycetes</taxon>
        <taxon>Kitasatosporales</taxon>
        <taxon>Streptomycetaceae</taxon>
        <taxon>Streptomyces</taxon>
    </lineage>
</organism>
<keyword evidence="4" id="KW-1185">Reference proteome</keyword>
<protein>
    <recommendedName>
        <fullName evidence="5">Peptidoglycan binding domain-containing protein</fullName>
    </recommendedName>
</protein>
<accession>A0ABS6Z9U0</accession>
<dbReference type="PANTHER" id="PTHR35788:SF1">
    <property type="entry name" value="EXPORTED PROTEIN"/>
    <property type="match status" value="1"/>
</dbReference>
<dbReference type="Proteomes" id="UP000812013">
    <property type="component" value="Unassembled WGS sequence"/>
</dbReference>
<dbReference type="PANTHER" id="PTHR35788">
    <property type="entry name" value="EXPORTED PROTEIN-RELATED"/>
    <property type="match status" value="1"/>
</dbReference>
<dbReference type="RefSeq" id="WP_219668979.1">
    <property type="nucleotide sequence ID" value="NZ_WTFF01000169.1"/>
</dbReference>
<comment type="caution">
    <text evidence="3">The sequence shown here is derived from an EMBL/GenBank/DDBJ whole genome shotgun (WGS) entry which is preliminary data.</text>
</comment>
<name>A0ABS6Z9U0_9ACTN</name>
<proteinExistence type="predicted"/>
<feature type="transmembrane region" description="Helical" evidence="2">
    <location>
        <begin position="12"/>
        <end position="37"/>
    </location>
</feature>
<sequence length="591" mass="62486">MRRVHGRTLTWRTVLPVAGGAAVLGLGGLYVTGLVVAGDEIATGTRVHGVDIGGMSRAEAGRVLDRDFTPLATAPIPLRIGDRTEQAVPAAFGLSVDTAATAERAAQAGSDPFTVIGRLFSRPDRDVEPVVREDGPVNRAELDRLAAAGPRVRDGAITFDDGSAKVTQPVTGVTLRTEQAVDTVRAAYLRPRTGPVALPVQQTPPRVGPEETARALREFAEPAMSGPVTLTVSDQRISIAPEVIGRYLSVEADSRGRLVPALDAKGLLADPAVSRQLAAATPGAREAVFRVDAQGRATVAEDGRPGFRVTEEALRAAVLPLLTRTGDAARTGELAATPVQPRMTVDQAQRLGIKEKVSSFSVAFPPAPYRTKNIARAVELINGSVVMPGETWSFNKTVGERTEENGFVDGIMINDGRYVKSPGGGVSAVATTMFNAAFFAGVKPVEHGAHSFYIERYPEGREATVAWGSLDLRWQNDSGHALYVQATSTDSSVTVTLLGTKAYDEVRAEKGPRTNVTEPVKRELSGPGCEVQTPYEGFDVTVDRVLVRSGQEVGRQTFRTHYTPRDEITCTPSAPTASAAPTAAAPGGGAA</sequence>
<keyword evidence="2" id="KW-1133">Transmembrane helix</keyword>
<dbReference type="EMBL" id="WTFF01000169">
    <property type="protein sequence ID" value="MBW5484502.1"/>
    <property type="molecule type" value="Genomic_DNA"/>
</dbReference>
<gene>
    <name evidence="3" type="ORF">GPJ59_22125</name>
</gene>
<dbReference type="InterPro" id="IPR052913">
    <property type="entry name" value="Glycopeptide_resist_protein"/>
</dbReference>
<feature type="compositionally biased region" description="Low complexity" evidence="1">
    <location>
        <begin position="571"/>
        <end position="585"/>
    </location>
</feature>
<reference evidence="3 4" key="1">
    <citation type="submission" date="2019-12" db="EMBL/GenBank/DDBJ databases">
        <title>Genome sequence of Streptomyces bambusae.</title>
        <authorList>
            <person name="Bansal K."/>
            <person name="Choksket S."/>
            <person name="Korpole S."/>
            <person name="Patil P.B."/>
        </authorList>
    </citation>
    <scope>NUCLEOTIDE SEQUENCE [LARGE SCALE GENOMIC DNA]</scope>
    <source>
        <strain evidence="3 4">SK60</strain>
    </source>
</reference>
<dbReference type="Pfam" id="PF04294">
    <property type="entry name" value="VanW"/>
    <property type="match status" value="1"/>
</dbReference>
<feature type="region of interest" description="Disordered" evidence="1">
    <location>
        <begin position="566"/>
        <end position="591"/>
    </location>
</feature>
<keyword evidence="2" id="KW-0812">Transmembrane</keyword>
<evidence type="ECO:0000313" key="4">
    <source>
        <dbReference type="Proteomes" id="UP000812013"/>
    </source>
</evidence>
<evidence type="ECO:0000256" key="2">
    <source>
        <dbReference type="SAM" id="Phobius"/>
    </source>
</evidence>
<keyword evidence="2" id="KW-0472">Membrane</keyword>
<evidence type="ECO:0000313" key="3">
    <source>
        <dbReference type="EMBL" id="MBW5484502.1"/>
    </source>
</evidence>